<accession>A0A7X0DM06</accession>
<name>A0A7X0DM06_NOVIT</name>
<evidence type="ECO:0000313" key="3">
    <source>
        <dbReference type="Proteomes" id="UP000544872"/>
    </source>
</evidence>
<feature type="compositionally biased region" description="Gly residues" evidence="1">
    <location>
        <begin position="30"/>
        <end position="40"/>
    </location>
</feature>
<feature type="compositionally biased region" description="Low complexity" evidence="1">
    <location>
        <begin position="20"/>
        <end position="29"/>
    </location>
</feature>
<feature type="region of interest" description="Disordered" evidence="1">
    <location>
        <begin position="1"/>
        <end position="60"/>
    </location>
</feature>
<gene>
    <name evidence="2" type="ORF">FHS48_000108</name>
</gene>
<evidence type="ECO:0000256" key="1">
    <source>
        <dbReference type="SAM" id="MobiDB-lite"/>
    </source>
</evidence>
<dbReference type="AlphaFoldDB" id="A0A7X0DM06"/>
<evidence type="ECO:0000313" key="2">
    <source>
        <dbReference type="EMBL" id="MBB6208727.1"/>
    </source>
</evidence>
<dbReference type="EMBL" id="JACIIX010000001">
    <property type="protein sequence ID" value="MBB6208727.1"/>
    <property type="molecule type" value="Genomic_DNA"/>
</dbReference>
<keyword evidence="3" id="KW-1185">Reference proteome</keyword>
<protein>
    <submittedName>
        <fullName evidence="2">Uncharacterized protein</fullName>
    </submittedName>
</protein>
<sequence>MPCRTGSRRTGGGQDGFCCDTGRPTRAGRGASGTGTGTGTGAAPADSTGGGPTRGARRNP</sequence>
<dbReference type="Proteomes" id="UP000544872">
    <property type="component" value="Unassembled WGS sequence"/>
</dbReference>
<proteinExistence type="predicted"/>
<reference evidence="2 3" key="1">
    <citation type="submission" date="2020-08" db="EMBL/GenBank/DDBJ databases">
        <title>Genomic Encyclopedia of Type Strains, Phase IV (KMG-IV): sequencing the most valuable type-strain genomes for metagenomic binning, comparative biology and taxonomic classification.</title>
        <authorList>
            <person name="Goeker M."/>
        </authorList>
    </citation>
    <scope>NUCLEOTIDE SEQUENCE [LARGE SCALE GENOMIC DNA]</scope>
    <source>
        <strain evidence="2 3">DSM 11590</strain>
    </source>
</reference>
<organism evidence="2 3">
    <name type="scientific">Novispirillum itersonii</name>
    <name type="common">Aquaspirillum itersonii</name>
    <dbReference type="NCBI Taxonomy" id="189"/>
    <lineage>
        <taxon>Bacteria</taxon>
        <taxon>Pseudomonadati</taxon>
        <taxon>Pseudomonadota</taxon>
        <taxon>Alphaproteobacteria</taxon>
        <taxon>Rhodospirillales</taxon>
        <taxon>Novispirillaceae</taxon>
        <taxon>Novispirillum</taxon>
    </lineage>
</organism>
<comment type="caution">
    <text evidence="2">The sequence shown here is derived from an EMBL/GenBank/DDBJ whole genome shotgun (WGS) entry which is preliminary data.</text>
</comment>
<dbReference type="RefSeq" id="WP_184259994.1">
    <property type="nucleotide sequence ID" value="NZ_JACIIX010000001.1"/>
</dbReference>